<evidence type="ECO:0000256" key="5">
    <source>
        <dbReference type="ARBA" id="ARBA00022777"/>
    </source>
</evidence>
<evidence type="ECO:0000256" key="2">
    <source>
        <dbReference type="ARBA" id="ARBA00022527"/>
    </source>
</evidence>
<sequence length="270" mass="29074">KCVDLRTPLSVTCDTLSACSHLVRTSPEHLVLVCDVFRGPTGDFSSLSMFLKHEASALRSRTCSLLGNIMRHDSQMYAVLRQRDAILNGLVQCLQDVDSNVRKCAAYAVGNASYHSGDLYPKLRPAIPLLVELLRDPVTKTRANTASACGNLGMHSAVLVPDIKQAKLVPHLLEAACHDGQPMVQINALLALRSLSKQPELKRDLVAVHAVQKLTPLLSFQTPRDRATPRPFTPGSRPGSVASTRPGTAVAASGVATCANKLLRLLQTDG</sequence>
<evidence type="ECO:0000313" key="10">
    <source>
        <dbReference type="EMBL" id="RUS86280.1"/>
    </source>
</evidence>
<keyword evidence="2" id="KW-0723">Serine/threonine-protein kinase</keyword>
<keyword evidence="5" id="KW-0418">Kinase</keyword>
<dbReference type="OrthoDB" id="266718at2759"/>
<keyword evidence="6" id="KW-0067">ATP-binding</keyword>
<dbReference type="InterPro" id="IPR011989">
    <property type="entry name" value="ARM-like"/>
</dbReference>
<evidence type="ECO:0000256" key="1">
    <source>
        <dbReference type="ARBA" id="ARBA00012513"/>
    </source>
</evidence>
<reference evidence="10 11" key="1">
    <citation type="submission" date="2019-01" db="EMBL/GenBank/DDBJ databases">
        <title>A draft genome assembly of the solar-powered sea slug Elysia chlorotica.</title>
        <authorList>
            <person name="Cai H."/>
            <person name="Li Q."/>
            <person name="Fang X."/>
            <person name="Li J."/>
            <person name="Curtis N.E."/>
            <person name="Altenburger A."/>
            <person name="Shibata T."/>
            <person name="Feng M."/>
            <person name="Maeda T."/>
            <person name="Schwartz J.A."/>
            <person name="Shigenobu S."/>
            <person name="Lundholm N."/>
            <person name="Nishiyama T."/>
            <person name="Yang H."/>
            <person name="Hasebe M."/>
            <person name="Li S."/>
            <person name="Pierce S.K."/>
            <person name="Wang J."/>
        </authorList>
    </citation>
    <scope>NUCLEOTIDE SEQUENCE [LARGE SCALE GENOMIC DNA]</scope>
    <source>
        <strain evidence="10">EC2010</strain>
        <tissue evidence="10">Whole organism of an adult</tissue>
    </source>
</reference>
<dbReference type="PANTHER" id="PTHR22983:SF6">
    <property type="entry name" value="SERINE_THREONINE-PROTEIN KINASE 36"/>
    <property type="match status" value="1"/>
</dbReference>
<dbReference type="GO" id="GO:0005524">
    <property type="term" value="F:ATP binding"/>
    <property type="evidence" value="ECO:0007669"/>
    <property type="project" value="UniProtKB-KW"/>
</dbReference>
<comment type="catalytic activity">
    <reaction evidence="7">
        <text>L-threonyl-[protein] + ATP = O-phospho-L-threonyl-[protein] + ADP + H(+)</text>
        <dbReference type="Rhea" id="RHEA:46608"/>
        <dbReference type="Rhea" id="RHEA-COMP:11060"/>
        <dbReference type="Rhea" id="RHEA-COMP:11605"/>
        <dbReference type="ChEBI" id="CHEBI:15378"/>
        <dbReference type="ChEBI" id="CHEBI:30013"/>
        <dbReference type="ChEBI" id="CHEBI:30616"/>
        <dbReference type="ChEBI" id="CHEBI:61977"/>
        <dbReference type="ChEBI" id="CHEBI:456216"/>
        <dbReference type="EC" id="2.7.11.1"/>
    </reaction>
</comment>
<dbReference type="GO" id="GO:0004674">
    <property type="term" value="F:protein serine/threonine kinase activity"/>
    <property type="evidence" value="ECO:0007669"/>
    <property type="project" value="UniProtKB-KW"/>
</dbReference>
<dbReference type="InterPro" id="IPR016024">
    <property type="entry name" value="ARM-type_fold"/>
</dbReference>
<organism evidence="10 11">
    <name type="scientific">Elysia chlorotica</name>
    <name type="common">Eastern emerald elysia</name>
    <name type="synonym">Sea slug</name>
    <dbReference type="NCBI Taxonomy" id="188477"/>
    <lineage>
        <taxon>Eukaryota</taxon>
        <taxon>Metazoa</taxon>
        <taxon>Spiralia</taxon>
        <taxon>Lophotrochozoa</taxon>
        <taxon>Mollusca</taxon>
        <taxon>Gastropoda</taxon>
        <taxon>Heterobranchia</taxon>
        <taxon>Euthyneura</taxon>
        <taxon>Panpulmonata</taxon>
        <taxon>Sacoglossa</taxon>
        <taxon>Placobranchoidea</taxon>
        <taxon>Plakobranchidae</taxon>
        <taxon>Elysia</taxon>
    </lineage>
</organism>
<evidence type="ECO:0000256" key="9">
    <source>
        <dbReference type="SAM" id="MobiDB-lite"/>
    </source>
</evidence>
<protein>
    <recommendedName>
        <fullName evidence="1">non-specific serine/threonine protein kinase</fullName>
        <ecNumber evidence="1">2.7.11.1</ecNumber>
    </recommendedName>
</protein>
<comment type="caution">
    <text evidence="10">The sequence shown here is derived from an EMBL/GenBank/DDBJ whole genome shotgun (WGS) entry which is preliminary data.</text>
</comment>
<keyword evidence="4" id="KW-0547">Nucleotide-binding</keyword>
<dbReference type="STRING" id="188477.A0A3S1BQI0"/>
<gene>
    <name evidence="10" type="ORF">EGW08_005972</name>
</gene>
<keyword evidence="11" id="KW-1185">Reference proteome</keyword>
<dbReference type="Pfam" id="PF13513">
    <property type="entry name" value="HEAT_EZ"/>
    <property type="match status" value="1"/>
</dbReference>
<dbReference type="Gene3D" id="1.25.10.10">
    <property type="entry name" value="Leucine-rich Repeat Variant"/>
    <property type="match status" value="1"/>
</dbReference>
<accession>A0A3S1BQI0</accession>
<dbReference type="EMBL" id="RQTK01000144">
    <property type="protein sequence ID" value="RUS86280.1"/>
    <property type="molecule type" value="Genomic_DNA"/>
</dbReference>
<feature type="region of interest" description="Disordered" evidence="9">
    <location>
        <begin position="221"/>
        <end position="246"/>
    </location>
</feature>
<proteinExistence type="predicted"/>
<dbReference type="GO" id="GO:0005737">
    <property type="term" value="C:cytoplasm"/>
    <property type="evidence" value="ECO:0007669"/>
    <property type="project" value="UniProtKB-ARBA"/>
</dbReference>
<dbReference type="GO" id="GO:0007224">
    <property type="term" value="P:smoothened signaling pathway"/>
    <property type="evidence" value="ECO:0007669"/>
    <property type="project" value="TreeGrafter"/>
</dbReference>
<dbReference type="AlphaFoldDB" id="A0A3S1BQI0"/>
<evidence type="ECO:0000313" key="11">
    <source>
        <dbReference type="Proteomes" id="UP000271974"/>
    </source>
</evidence>
<dbReference type="EC" id="2.7.11.1" evidence="1"/>
<evidence type="ECO:0000256" key="8">
    <source>
        <dbReference type="ARBA" id="ARBA00048679"/>
    </source>
</evidence>
<keyword evidence="3" id="KW-0808">Transferase</keyword>
<evidence type="ECO:0000256" key="7">
    <source>
        <dbReference type="ARBA" id="ARBA00047899"/>
    </source>
</evidence>
<evidence type="ECO:0000256" key="3">
    <source>
        <dbReference type="ARBA" id="ARBA00022679"/>
    </source>
</evidence>
<dbReference type="SUPFAM" id="SSF48371">
    <property type="entry name" value="ARM repeat"/>
    <property type="match status" value="1"/>
</dbReference>
<feature type="non-terminal residue" evidence="10">
    <location>
        <position position="1"/>
    </location>
</feature>
<dbReference type="PANTHER" id="PTHR22983">
    <property type="entry name" value="PROTEIN KINASE RELATED"/>
    <property type="match status" value="1"/>
</dbReference>
<dbReference type="Proteomes" id="UP000271974">
    <property type="component" value="Unassembled WGS sequence"/>
</dbReference>
<name>A0A3S1BQI0_ELYCH</name>
<evidence type="ECO:0000256" key="6">
    <source>
        <dbReference type="ARBA" id="ARBA00022840"/>
    </source>
</evidence>
<comment type="catalytic activity">
    <reaction evidence="8">
        <text>L-seryl-[protein] + ATP = O-phospho-L-seryl-[protein] + ADP + H(+)</text>
        <dbReference type="Rhea" id="RHEA:17989"/>
        <dbReference type="Rhea" id="RHEA-COMP:9863"/>
        <dbReference type="Rhea" id="RHEA-COMP:11604"/>
        <dbReference type="ChEBI" id="CHEBI:15378"/>
        <dbReference type="ChEBI" id="CHEBI:29999"/>
        <dbReference type="ChEBI" id="CHEBI:30616"/>
        <dbReference type="ChEBI" id="CHEBI:83421"/>
        <dbReference type="ChEBI" id="CHEBI:456216"/>
        <dbReference type="EC" id="2.7.11.1"/>
    </reaction>
</comment>
<evidence type="ECO:0000256" key="4">
    <source>
        <dbReference type="ARBA" id="ARBA00022741"/>
    </source>
</evidence>